<dbReference type="Gene3D" id="3.30.160.60">
    <property type="entry name" value="Classic Zinc Finger"/>
    <property type="match status" value="3"/>
</dbReference>
<dbReference type="PANTHER" id="PTHR10039:SF14">
    <property type="entry name" value="NACHT DOMAIN-CONTAINING PROTEIN"/>
    <property type="match status" value="1"/>
</dbReference>
<evidence type="ECO:0000256" key="3">
    <source>
        <dbReference type="ARBA" id="ARBA00022771"/>
    </source>
</evidence>
<dbReference type="InterPro" id="IPR013087">
    <property type="entry name" value="Znf_C2H2_type"/>
</dbReference>
<evidence type="ECO:0000256" key="1">
    <source>
        <dbReference type="ARBA" id="ARBA00022723"/>
    </source>
</evidence>
<feature type="coiled-coil region" evidence="6">
    <location>
        <begin position="207"/>
        <end position="234"/>
    </location>
</feature>
<keyword evidence="3 5" id="KW-0863">Zinc-finger</keyword>
<dbReference type="InterPro" id="IPR056884">
    <property type="entry name" value="NPHP3-like_N"/>
</dbReference>
<dbReference type="EMBL" id="ML987191">
    <property type="protein sequence ID" value="KAF2253881.1"/>
    <property type="molecule type" value="Genomic_DNA"/>
</dbReference>
<dbReference type="InterPro" id="IPR056125">
    <property type="entry name" value="DUF7708"/>
</dbReference>
<evidence type="ECO:0000256" key="5">
    <source>
        <dbReference type="PROSITE-ProRule" id="PRU00042"/>
    </source>
</evidence>
<evidence type="ECO:0000256" key="2">
    <source>
        <dbReference type="ARBA" id="ARBA00022737"/>
    </source>
</evidence>
<dbReference type="PROSITE" id="PS50157">
    <property type="entry name" value="ZINC_FINGER_C2H2_2"/>
    <property type="match status" value="2"/>
</dbReference>
<evidence type="ECO:0000313" key="8">
    <source>
        <dbReference type="EMBL" id="KAF2253881.1"/>
    </source>
</evidence>
<dbReference type="Pfam" id="PF00096">
    <property type="entry name" value="zf-C2H2"/>
    <property type="match status" value="2"/>
</dbReference>
<feature type="domain" description="C2H2-type" evidence="7">
    <location>
        <begin position="887"/>
        <end position="912"/>
    </location>
</feature>
<keyword evidence="2" id="KW-0677">Repeat</keyword>
<dbReference type="PROSITE" id="PS00028">
    <property type="entry name" value="ZINC_FINGER_C2H2_1"/>
    <property type="match status" value="2"/>
</dbReference>
<evidence type="ECO:0000259" key="7">
    <source>
        <dbReference type="PROSITE" id="PS50157"/>
    </source>
</evidence>
<name>A0A6A6ITN0_9PLEO</name>
<dbReference type="SUPFAM" id="SSF57667">
    <property type="entry name" value="beta-beta-alpha zinc fingers"/>
    <property type="match status" value="1"/>
</dbReference>
<dbReference type="FunFam" id="3.30.160.60:FF:002343">
    <property type="entry name" value="Zinc finger protein 33A"/>
    <property type="match status" value="1"/>
</dbReference>
<feature type="domain" description="C2H2-type" evidence="7">
    <location>
        <begin position="859"/>
        <end position="886"/>
    </location>
</feature>
<dbReference type="Proteomes" id="UP000800094">
    <property type="component" value="Unassembled WGS sequence"/>
</dbReference>
<proteinExistence type="predicted"/>
<dbReference type="OrthoDB" id="21416at2759"/>
<dbReference type="AlphaFoldDB" id="A0A6A6ITN0"/>
<dbReference type="Pfam" id="PF24883">
    <property type="entry name" value="NPHP3_N"/>
    <property type="match status" value="1"/>
</dbReference>
<dbReference type="Pfam" id="PF24809">
    <property type="entry name" value="DUF7708"/>
    <property type="match status" value="1"/>
</dbReference>
<keyword evidence="9" id="KW-1185">Reference proteome</keyword>
<dbReference type="RefSeq" id="XP_033688885.1">
    <property type="nucleotide sequence ID" value="XM_033823305.1"/>
</dbReference>
<dbReference type="Gene3D" id="3.40.50.300">
    <property type="entry name" value="P-loop containing nucleotide triphosphate hydrolases"/>
    <property type="match status" value="1"/>
</dbReference>
<dbReference type="SMART" id="SM00355">
    <property type="entry name" value="ZnF_C2H2"/>
    <property type="match status" value="4"/>
</dbReference>
<accession>A0A6A6ITN0</accession>
<evidence type="ECO:0000313" key="9">
    <source>
        <dbReference type="Proteomes" id="UP000800094"/>
    </source>
</evidence>
<reference evidence="8" key="1">
    <citation type="journal article" date="2020" name="Stud. Mycol.">
        <title>101 Dothideomycetes genomes: a test case for predicting lifestyles and emergence of pathogens.</title>
        <authorList>
            <person name="Haridas S."/>
            <person name="Albert R."/>
            <person name="Binder M."/>
            <person name="Bloem J."/>
            <person name="Labutti K."/>
            <person name="Salamov A."/>
            <person name="Andreopoulos B."/>
            <person name="Baker S."/>
            <person name="Barry K."/>
            <person name="Bills G."/>
            <person name="Bluhm B."/>
            <person name="Cannon C."/>
            <person name="Castanera R."/>
            <person name="Culley D."/>
            <person name="Daum C."/>
            <person name="Ezra D."/>
            <person name="Gonzalez J."/>
            <person name="Henrissat B."/>
            <person name="Kuo A."/>
            <person name="Liang C."/>
            <person name="Lipzen A."/>
            <person name="Lutzoni F."/>
            <person name="Magnuson J."/>
            <person name="Mondo S."/>
            <person name="Nolan M."/>
            <person name="Ohm R."/>
            <person name="Pangilinan J."/>
            <person name="Park H.-J."/>
            <person name="Ramirez L."/>
            <person name="Alfaro M."/>
            <person name="Sun H."/>
            <person name="Tritt A."/>
            <person name="Yoshinaga Y."/>
            <person name="Zwiers L.-H."/>
            <person name="Turgeon B."/>
            <person name="Goodwin S."/>
            <person name="Spatafora J."/>
            <person name="Crous P."/>
            <person name="Grigoriev I."/>
        </authorList>
    </citation>
    <scope>NUCLEOTIDE SEQUENCE</scope>
    <source>
        <strain evidence="8">CBS 122368</strain>
    </source>
</reference>
<dbReference type="InterPro" id="IPR036236">
    <property type="entry name" value="Znf_C2H2_sf"/>
</dbReference>
<dbReference type="InterPro" id="IPR054471">
    <property type="entry name" value="GPIID_WHD"/>
</dbReference>
<sequence length="912" mass="104648">MNCNSSAPSSQTSRSSTCAISQQPTLVGVAASPGSEAFRSAIKKFRARLSGKDLTDFGNTTYEELCLEVLRIQRIQDSDKSMKNLSRIQSFLEAMHQFGQVIEVFLNVSDAVAFVWGPIKFLLLTASTFVDSFETILDAYERIGENIPLLLEYESLFHHNPHMIDALELVYIDILEFHQQAMRFFSGKGILRRHKELIECRASLSQYRRYQEDMAEMSSKLDELINQKQSKKMKVVKEWLAVYSQPEQDHDSVRNTRAEYPSTGDWILEHKLVEDWKDADVPSTPLAWMTGIPGAVLASAIIDACKQRSAFVTSYFYCHADDQGSNSAVAVLRGLVDQLLDQFPQLLPPCHTRQTSSGEPTLRSLPLAKKLFEDFAFTIPKLFIIVDGLDECEQMERKQILDFFVEVVGKCDTEEPGKLRVLFVSQDYADIRKALHSSSIARIVPKVISLSSSDNERDICSYVRIWVDRIANKYTPLNEELLEYLRNLTVARAKGMFLYAKLVMLNLFYQPTQEDLLEAISLGNFPDGLEQARPLTWREIQVALSLNMQNQSVDYDSRRLRRDLHDICGSLVLISGDRVSLVHSTAKYYITKCTEDIHEPSVECELAALCLQYLTFPCFEVEEPTDELALRQMTLEGHFAFQDYAVAKWFHHVNAFVSMGKELLKKGFEAHARLAEMSTALDDFLTQFGEESWEEGIVAECRKTCSIFEDHDFYDNIVALMSHIYTFQKKGFEARHKVSIEDLDKALERNRKLLEELPPKLSPGELTTFRQFYDDERRFKCPRITCMYFSVGFKDAKSRKRHVNIHDRPYQCEVPDCLGAEGFANSKDLEKHTRGFHPEISDLAETFKSVTTKREKATWACSICGKTFTRNFHRKNHEKSHRGERPEQCPECGKAFTRANDCKRHQKLHDRK</sequence>
<organism evidence="8 9">
    <name type="scientific">Trematosphaeria pertusa</name>
    <dbReference type="NCBI Taxonomy" id="390896"/>
    <lineage>
        <taxon>Eukaryota</taxon>
        <taxon>Fungi</taxon>
        <taxon>Dikarya</taxon>
        <taxon>Ascomycota</taxon>
        <taxon>Pezizomycotina</taxon>
        <taxon>Dothideomycetes</taxon>
        <taxon>Pleosporomycetidae</taxon>
        <taxon>Pleosporales</taxon>
        <taxon>Massarineae</taxon>
        <taxon>Trematosphaeriaceae</taxon>
        <taxon>Trematosphaeria</taxon>
    </lineage>
</organism>
<gene>
    <name evidence="8" type="ORF">BU26DRAFT_419530</name>
</gene>
<keyword evidence="1" id="KW-0479">Metal-binding</keyword>
<protein>
    <submittedName>
        <fullName evidence="8">C2H2 domain-containing protein</fullName>
    </submittedName>
</protein>
<evidence type="ECO:0000256" key="6">
    <source>
        <dbReference type="SAM" id="Coils"/>
    </source>
</evidence>
<dbReference type="InterPro" id="IPR027417">
    <property type="entry name" value="P-loop_NTPase"/>
</dbReference>
<dbReference type="PANTHER" id="PTHR10039">
    <property type="entry name" value="AMELOGENIN"/>
    <property type="match status" value="1"/>
</dbReference>
<dbReference type="GeneID" id="54576635"/>
<evidence type="ECO:0000256" key="4">
    <source>
        <dbReference type="ARBA" id="ARBA00022833"/>
    </source>
</evidence>
<dbReference type="Pfam" id="PF22939">
    <property type="entry name" value="WHD_GPIID"/>
    <property type="match status" value="1"/>
</dbReference>
<keyword evidence="6" id="KW-0175">Coiled coil</keyword>
<dbReference type="GO" id="GO:0008270">
    <property type="term" value="F:zinc ion binding"/>
    <property type="evidence" value="ECO:0007669"/>
    <property type="project" value="UniProtKB-KW"/>
</dbReference>
<keyword evidence="4" id="KW-0862">Zinc</keyword>